<dbReference type="SMART" id="SM00342">
    <property type="entry name" value="HTH_ARAC"/>
    <property type="match status" value="1"/>
</dbReference>
<sequence>MVTGKSTERPSNVFSRISKVLSFIHQHISEPLSLDDIARQSCWSRWQLQRVFQTETGMAVATYVRELKLSQAAERLIDTSDRVIDIALELGFSSEISFSRSFKQVFGLSPRAYRKQGLRTGLRKPIQVSQRTAEEACPLFVEVRVESKNEFFLKGLHGEINGLFALNPDFQQKVPALWHRLEQTLPDEPERPVALTGVIDITQSHFDGSNMEYWAGVELTDDLLLPQLPSAISSELSTLVVPAQTYAVVKHCGPVVHLPKTLEWFLLNWLPNSGYRGIDGYELECYPANYNQHDTDAVMEYWIPVERLSQ</sequence>
<evidence type="ECO:0000256" key="1">
    <source>
        <dbReference type="ARBA" id="ARBA00023015"/>
    </source>
</evidence>
<proteinExistence type="predicted"/>
<dbReference type="PANTHER" id="PTHR47504:SF5">
    <property type="entry name" value="RIGHT ORIGIN-BINDING PROTEIN"/>
    <property type="match status" value="1"/>
</dbReference>
<keyword evidence="1" id="KW-0805">Transcription regulation</keyword>
<gene>
    <name evidence="4" type="ORF">TW71_23065</name>
</gene>
<dbReference type="InterPro" id="IPR029442">
    <property type="entry name" value="GyrI-like"/>
</dbReference>
<dbReference type="PANTHER" id="PTHR47504">
    <property type="entry name" value="RIGHT ORIGIN-BINDING PROTEIN"/>
    <property type="match status" value="1"/>
</dbReference>
<dbReference type="Pfam" id="PF12833">
    <property type="entry name" value="HTH_18"/>
    <property type="match status" value="1"/>
</dbReference>
<evidence type="ECO:0000256" key="3">
    <source>
        <dbReference type="ARBA" id="ARBA00023163"/>
    </source>
</evidence>
<dbReference type="AlphaFoldDB" id="A0A837G2M3"/>
<name>A0A837G2M3_9VIBR</name>
<dbReference type="Gene3D" id="3.20.80.10">
    <property type="entry name" value="Regulatory factor, effector binding domain"/>
    <property type="match status" value="1"/>
</dbReference>
<dbReference type="InterPro" id="IPR011256">
    <property type="entry name" value="Reg_factor_effector_dom_sf"/>
</dbReference>
<reference evidence="4" key="1">
    <citation type="journal article" date="2015" name="BMC Genomics">
        <title>Genome mining reveals unlocked bioactive potential of marine Gram-negative bacteria.</title>
        <authorList>
            <person name="Machado H."/>
            <person name="Sonnenschein E.C."/>
            <person name="Melchiorsen J."/>
            <person name="Gram L."/>
        </authorList>
    </citation>
    <scope>NUCLEOTIDE SEQUENCE</scope>
    <source>
        <strain evidence="4">S2052</strain>
    </source>
</reference>
<dbReference type="PROSITE" id="PS01124">
    <property type="entry name" value="HTH_ARAC_FAMILY_2"/>
    <property type="match status" value="1"/>
</dbReference>
<evidence type="ECO:0000313" key="4">
    <source>
        <dbReference type="EMBL" id="KJY67059.1"/>
    </source>
</evidence>
<dbReference type="InterPro" id="IPR050959">
    <property type="entry name" value="MarA-like"/>
</dbReference>
<dbReference type="InterPro" id="IPR018060">
    <property type="entry name" value="HTH_AraC"/>
</dbReference>
<dbReference type="InterPro" id="IPR010499">
    <property type="entry name" value="AraC_E-bd"/>
</dbReference>
<dbReference type="GO" id="GO:0003700">
    <property type="term" value="F:DNA-binding transcription factor activity"/>
    <property type="evidence" value="ECO:0007669"/>
    <property type="project" value="InterPro"/>
</dbReference>
<dbReference type="SUPFAM" id="SSF55136">
    <property type="entry name" value="Probable bacterial effector-binding domain"/>
    <property type="match status" value="1"/>
</dbReference>
<comment type="caution">
    <text evidence="4">The sequence shown here is derived from an EMBL/GenBank/DDBJ whole genome shotgun (WGS) entry which is preliminary data.</text>
</comment>
<dbReference type="PRINTS" id="PR00032">
    <property type="entry name" value="HTHARAC"/>
</dbReference>
<dbReference type="Gene3D" id="1.10.10.60">
    <property type="entry name" value="Homeodomain-like"/>
    <property type="match status" value="2"/>
</dbReference>
<dbReference type="SMART" id="SM00871">
    <property type="entry name" value="AraC_E_bind"/>
    <property type="match status" value="1"/>
</dbReference>
<evidence type="ECO:0000256" key="2">
    <source>
        <dbReference type="ARBA" id="ARBA00023125"/>
    </source>
</evidence>
<dbReference type="SUPFAM" id="SSF46689">
    <property type="entry name" value="Homeodomain-like"/>
    <property type="match status" value="2"/>
</dbReference>
<dbReference type="PROSITE" id="PS00041">
    <property type="entry name" value="HTH_ARAC_FAMILY_1"/>
    <property type="match status" value="1"/>
</dbReference>
<dbReference type="GO" id="GO:0043565">
    <property type="term" value="F:sequence-specific DNA binding"/>
    <property type="evidence" value="ECO:0007669"/>
    <property type="project" value="InterPro"/>
</dbReference>
<keyword evidence="3" id="KW-0804">Transcription</keyword>
<dbReference type="EMBL" id="JXXR01000029">
    <property type="protein sequence ID" value="KJY67059.1"/>
    <property type="molecule type" value="Genomic_DNA"/>
</dbReference>
<dbReference type="RefSeq" id="WP_006960101.1">
    <property type="nucleotide sequence ID" value="NZ_CP063052.1"/>
</dbReference>
<dbReference type="InterPro" id="IPR009057">
    <property type="entry name" value="Homeodomain-like_sf"/>
</dbReference>
<dbReference type="InterPro" id="IPR018062">
    <property type="entry name" value="HTH_AraC-typ_CS"/>
</dbReference>
<dbReference type="InterPro" id="IPR020449">
    <property type="entry name" value="Tscrpt_reg_AraC-type_HTH"/>
</dbReference>
<organism evidence="4">
    <name type="scientific">Vibrio coralliilyticus</name>
    <dbReference type="NCBI Taxonomy" id="190893"/>
    <lineage>
        <taxon>Bacteria</taxon>
        <taxon>Pseudomonadati</taxon>
        <taxon>Pseudomonadota</taxon>
        <taxon>Gammaproteobacteria</taxon>
        <taxon>Vibrionales</taxon>
        <taxon>Vibrionaceae</taxon>
        <taxon>Vibrio</taxon>
    </lineage>
</organism>
<accession>A0A837G2M3</accession>
<dbReference type="Pfam" id="PF06445">
    <property type="entry name" value="GyrI-like"/>
    <property type="match status" value="1"/>
</dbReference>
<keyword evidence="2" id="KW-0238">DNA-binding</keyword>
<protein>
    <submittedName>
        <fullName evidence="4">AraC family transcriptional regulator</fullName>
    </submittedName>
</protein>